<gene>
    <name evidence="2" type="ORF">AHA02nite_06310</name>
</gene>
<accession>A0A511W187</accession>
<reference evidence="2 3" key="1">
    <citation type="submission" date="2019-07" db="EMBL/GenBank/DDBJ databases">
        <title>Whole genome shotgun sequence of Alkalibacillus haloalkaliphilus NBRC 103110.</title>
        <authorList>
            <person name="Hosoyama A."/>
            <person name="Uohara A."/>
            <person name="Ohji S."/>
            <person name="Ichikawa N."/>
        </authorList>
    </citation>
    <scope>NUCLEOTIDE SEQUENCE [LARGE SCALE GENOMIC DNA]</scope>
    <source>
        <strain evidence="2 3">NBRC 103110</strain>
    </source>
</reference>
<keyword evidence="1" id="KW-0812">Transmembrane</keyword>
<comment type="caution">
    <text evidence="2">The sequence shown here is derived from an EMBL/GenBank/DDBJ whole genome shotgun (WGS) entry which is preliminary data.</text>
</comment>
<keyword evidence="1" id="KW-1133">Transmembrane helix</keyword>
<evidence type="ECO:0000313" key="3">
    <source>
        <dbReference type="Proteomes" id="UP000321440"/>
    </source>
</evidence>
<name>A0A511W187_9BACI</name>
<feature type="transmembrane region" description="Helical" evidence="1">
    <location>
        <begin position="6"/>
        <end position="24"/>
    </location>
</feature>
<dbReference type="AlphaFoldDB" id="A0A511W187"/>
<sequence length="86" mass="9391">MKKYNAISSLCLGIFVILFFMMVNDVSFGSLGRIAIISMCLFPLLGAIVGLKAKNSFVKWIIIILNLLAFITIAFLLLLGFGMGEA</sequence>
<dbReference type="Proteomes" id="UP000321440">
    <property type="component" value="Unassembled WGS sequence"/>
</dbReference>
<feature type="transmembrane region" description="Helical" evidence="1">
    <location>
        <begin position="31"/>
        <end position="51"/>
    </location>
</feature>
<feature type="transmembrane region" description="Helical" evidence="1">
    <location>
        <begin position="57"/>
        <end position="81"/>
    </location>
</feature>
<proteinExistence type="predicted"/>
<keyword evidence="3" id="KW-1185">Reference proteome</keyword>
<evidence type="ECO:0000313" key="2">
    <source>
        <dbReference type="EMBL" id="GEN44855.1"/>
    </source>
</evidence>
<dbReference type="EMBL" id="BJYA01000002">
    <property type="protein sequence ID" value="GEN44855.1"/>
    <property type="molecule type" value="Genomic_DNA"/>
</dbReference>
<protein>
    <submittedName>
        <fullName evidence="2">Uncharacterized protein</fullName>
    </submittedName>
</protein>
<organism evidence="2 3">
    <name type="scientific">Alkalibacillus haloalkaliphilus</name>
    <dbReference type="NCBI Taxonomy" id="94136"/>
    <lineage>
        <taxon>Bacteria</taxon>
        <taxon>Bacillati</taxon>
        <taxon>Bacillota</taxon>
        <taxon>Bacilli</taxon>
        <taxon>Bacillales</taxon>
        <taxon>Bacillaceae</taxon>
        <taxon>Alkalibacillus</taxon>
    </lineage>
</organism>
<evidence type="ECO:0000256" key="1">
    <source>
        <dbReference type="SAM" id="Phobius"/>
    </source>
</evidence>
<keyword evidence="1" id="KW-0472">Membrane</keyword>